<evidence type="ECO:0000313" key="3">
    <source>
        <dbReference type="Proteomes" id="UP000678154"/>
    </source>
</evidence>
<dbReference type="EMBL" id="CP074676">
    <property type="protein sequence ID" value="QVL21326.1"/>
    <property type="molecule type" value="Genomic_DNA"/>
</dbReference>
<reference evidence="2 3" key="1">
    <citation type="journal article" date="2016" name="J. Hazard. Mater.">
        <title>A newly isolated Pseudomonas putida S-1 strain for batch-mode-propanethiol degradation and continuous treatment of propanethiol-containing waste gas.</title>
        <authorList>
            <person name="Chen D.Z."/>
            <person name="Sun Y.M."/>
            <person name="Han L.M."/>
            <person name="Chen J."/>
            <person name="Ye J.X."/>
            <person name="Chen J.M."/>
        </authorList>
    </citation>
    <scope>NUCLEOTIDE SEQUENCE [LARGE SCALE GENOMIC DNA]</scope>
    <source>
        <strain evidence="2 3">S-1</strain>
    </source>
</reference>
<accession>A0ABX8DYF8</accession>
<keyword evidence="1" id="KW-0732">Signal</keyword>
<dbReference type="PROSITE" id="PS51257">
    <property type="entry name" value="PROKAR_LIPOPROTEIN"/>
    <property type="match status" value="1"/>
</dbReference>
<dbReference type="RefSeq" id="WP_213607414.1">
    <property type="nucleotide sequence ID" value="NZ_CP074676.1"/>
</dbReference>
<dbReference type="Proteomes" id="UP000678154">
    <property type="component" value="Chromosome"/>
</dbReference>
<gene>
    <name evidence="2" type="ORF">KH389_12365</name>
</gene>
<evidence type="ECO:0000256" key="1">
    <source>
        <dbReference type="SAM" id="SignalP"/>
    </source>
</evidence>
<name>A0ABX8DYF8_9PSED</name>
<keyword evidence="3" id="KW-1185">Reference proteome</keyword>
<organism evidence="2 3">
    <name type="scientific">Pseudomonas qingdaonensis</name>
    <dbReference type="NCBI Taxonomy" id="2056231"/>
    <lineage>
        <taxon>Bacteria</taxon>
        <taxon>Pseudomonadati</taxon>
        <taxon>Pseudomonadota</taxon>
        <taxon>Gammaproteobacteria</taxon>
        <taxon>Pseudomonadales</taxon>
        <taxon>Pseudomonadaceae</taxon>
        <taxon>Pseudomonas</taxon>
    </lineage>
</organism>
<evidence type="ECO:0000313" key="2">
    <source>
        <dbReference type="EMBL" id="QVL21326.1"/>
    </source>
</evidence>
<sequence length="342" mass="37679">MKTSLTLAITLLYASLACAQDMSQQIAQPLKYASLEEMNLGEFVPQSRYASTLSALRMDSEAGDANATLDLLEALTGNKDLKPQDLDAVKQLLEIAAVQKADSARLQAMTARYSALKTQGVAVSTTPARPALTLDYSGDSLNDISGVKGCGDAQTAQTTACFAAFNKALKADYTALKQYNLALGWSAQRFQPDALQAKASKACGRFDYCPTTTLYVMNQTLLHETNEVRFPKTYEQAVYQLLTVPVATVQRTQKANYEKAVQANFEQARQQRYAYRERAGQSADALVIYALRMDAVILERPNCTAFANQAYEMAFNVHNRVVAESELDRINRSIVQTQCTLR</sequence>
<proteinExistence type="predicted"/>
<feature type="signal peptide" evidence="1">
    <location>
        <begin position="1"/>
        <end position="19"/>
    </location>
</feature>
<dbReference type="GeneID" id="87481049"/>
<feature type="chain" id="PRO_5045187344" evidence="1">
    <location>
        <begin position="20"/>
        <end position="342"/>
    </location>
</feature>
<protein>
    <submittedName>
        <fullName evidence="2">Uncharacterized protein</fullName>
    </submittedName>
</protein>